<evidence type="ECO:0000256" key="2">
    <source>
        <dbReference type="ARBA" id="ARBA00007343"/>
    </source>
</evidence>
<feature type="compositionally biased region" description="Polar residues" evidence="8">
    <location>
        <begin position="635"/>
        <end position="650"/>
    </location>
</feature>
<comment type="subcellular location">
    <subcellularLocation>
        <location evidence="1">Membrane</location>
        <topology evidence="1">Multi-pass membrane protein</topology>
    </subcellularLocation>
</comment>
<feature type="domain" description="G-protein coupled receptors family 2 profile 2" evidence="12">
    <location>
        <begin position="237"/>
        <end position="485"/>
    </location>
</feature>
<feature type="region of interest" description="Disordered" evidence="8">
    <location>
        <begin position="12"/>
        <end position="168"/>
    </location>
</feature>
<dbReference type="PRINTS" id="PR00249">
    <property type="entry name" value="GPCRSECRETIN"/>
</dbReference>
<reference evidence="13 14" key="1">
    <citation type="journal article" date="2021" name="Elife">
        <title>Chloroplast acquisition without the gene transfer in kleptoplastic sea slugs, Plakobranchus ocellatus.</title>
        <authorList>
            <person name="Maeda T."/>
            <person name="Takahashi S."/>
            <person name="Yoshida T."/>
            <person name="Shimamura S."/>
            <person name="Takaki Y."/>
            <person name="Nagai Y."/>
            <person name="Toyoda A."/>
            <person name="Suzuki Y."/>
            <person name="Arimoto A."/>
            <person name="Ishii H."/>
            <person name="Satoh N."/>
            <person name="Nishiyama T."/>
            <person name="Hasebe M."/>
            <person name="Maruyama T."/>
            <person name="Minagawa J."/>
            <person name="Obokata J."/>
            <person name="Shigenobu S."/>
        </authorList>
    </citation>
    <scope>NUCLEOTIDE SEQUENCE [LARGE SCALE GENOMIC DNA]</scope>
</reference>
<dbReference type="InterPro" id="IPR046338">
    <property type="entry name" value="GAIN_dom_sf"/>
</dbReference>
<evidence type="ECO:0000256" key="1">
    <source>
        <dbReference type="ARBA" id="ARBA00004141"/>
    </source>
</evidence>
<evidence type="ECO:0000256" key="6">
    <source>
        <dbReference type="ARBA" id="ARBA00023157"/>
    </source>
</evidence>
<feature type="domain" description="GAIN-B" evidence="11">
    <location>
        <begin position="175"/>
        <end position="226"/>
    </location>
</feature>
<name>A0AAV4J8W9_9GAST</name>
<dbReference type="InterPro" id="IPR057244">
    <property type="entry name" value="GAIN_B"/>
</dbReference>
<feature type="transmembrane region" description="Helical" evidence="9">
    <location>
        <begin position="385"/>
        <end position="408"/>
    </location>
</feature>
<dbReference type="GO" id="GO:0007189">
    <property type="term" value="P:adenylate cyclase-activating G protein-coupled receptor signaling pathway"/>
    <property type="evidence" value="ECO:0007669"/>
    <property type="project" value="TreeGrafter"/>
</dbReference>
<evidence type="ECO:0000256" key="9">
    <source>
        <dbReference type="SAM" id="Phobius"/>
    </source>
</evidence>
<feature type="transmembrane region" description="Helical" evidence="9">
    <location>
        <begin position="239"/>
        <end position="262"/>
    </location>
</feature>
<feature type="compositionally biased region" description="Acidic residues" evidence="8">
    <location>
        <begin position="66"/>
        <end position="124"/>
    </location>
</feature>
<comment type="similarity">
    <text evidence="2">Belongs to the G-protein coupled receptor 2 family. Adhesion G-protein coupled receptor (ADGR) subfamily.</text>
</comment>
<keyword evidence="6" id="KW-1015">Disulfide bond</keyword>
<keyword evidence="5 9" id="KW-0472">Membrane</keyword>
<feature type="transmembrane region" description="Helical" evidence="9">
    <location>
        <begin position="429"/>
        <end position="449"/>
    </location>
</feature>
<dbReference type="Proteomes" id="UP000762676">
    <property type="component" value="Unassembled WGS sequence"/>
</dbReference>
<evidence type="ECO:0000313" key="14">
    <source>
        <dbReference type="Proteomes" id="UP000762676"/>
    </source>
</evidence>
<dbReference type="Pfam" id="PF00002">
    <property type="entry name" value="7tm_2"/>
    <property type="match status" value="1"/>
</dbReference>
<evidence type="ECO:0000256" key="4">
    <source>
        <dbReference type="ARBA" id="ARBA00022989"/>
    </source>
</evidence>
<dbReference type="Gene3D" id="2.60.220.50">
    <property type="match status" value="1"/>
</dbReference>
<feature type="transmembrane region" description="Helical" evidence="9">
    <location>
        <begin position="345"/>
        <end position="365"/>
    </location>
</feature>
<evidence type="ECO:0000256" key="5">
    <source>
        <dbReference type="ARBA" id="ARBA00023136"/>
    </source>
</evidence>
<evidence type="ECO:0000259" key="12">
    <source>
        <dbReference type="PROSITE" id="PS50261"/>
    </source>
</evidence>
<dbReference type="GO" id="GO:0004930">
    <property type="term" value="F:G protein-coupled receptor activity"/>
    <property type="evidence" value="ECO:0007669"/>
    <property type="project" value="InterPro"/>
</dbReference>
<evidence type="ECO:0000256" key="8">
    <source>
        <dbReference type="SAM" id="MobiDB-lite"/>
    </source>
</evidence>
<comment type="caution">
    <text evidence="13">The sequence shown here is derived from an EMBL/GenBank/DDBJ whole genome shotgun (WGS) entry which is preliminary data.</text>
</comment>
<keyword evidence="14" id="KW-1185">Reference proteome</keyword>
<evidence type="ECO:0000313" key="13">
    <source>
        <dbReference type="EMBL" id="GFS19263.1"/>
    </source>
</evidence>
<feature type="transmembrane region" description="Helical" evidence="9">
    <location>
        <begin position="312"/>
        <end position="333"/>
    </location>
</feature>
<organism evidence="13 14">
    <name type="scientific">Elysia marginata</name>
    <dbReference type="NCBI Taxonomy" id="1093978"/>
    <lineage>
        <taxon>Eukaryota</taxon>
        <taxon>Metazoa</taxon>
        <taxon>Spiralia</taxon>
        <taxon>Lophotrochozoa</taxon>
        <taxon>Mollusca</taxon>
        <taxon>Gastropoda</taxon>
        <taxon>Heterobranchia</taxon>
        <taxon>Euthyneura</taxon>
        <taxon>Panpulmonata</taxon>
        <taxon>Sacoglossa</taxon>
        <taxon>Placobranchoidea</taxon>
        <taxon>Plakobranchidae</taxon>
        <taxon>Elysia</taxon>
    </lineage>
</organism>
<dbReference type="InterPro" id="IPR017981">
    <property type="entry name" value="GPCR_2-like_7TM"/>
</dbReference>
<dbReference type="GO" id="GO:0005886">
    <property type="term" value="C:plasma membrane"/>
    <property type="evidence" value="ECO:0007669"/>
    <property type="project" value="TreeGrafter"/>
</dbReference>
<feature type="compositionally biased region" description="Acidic residues" evidence="8">
    <location>
        <begin position="131"/>
        <end position="164"/>
    </location>
</feature>
<accession>A0AAV4J8W9</accession>
<feature type="region of interest" description="Disordered" evidence="8">
    <location>
        <begin position="605"/>
        <end position="650"/>
    </location>
</feature>
<feature type="chain" id="PRO_5043562486" evidence="10">
    <location>
        <begin position="18"/>
        <end position="650"/>
    </location>
</feature>
<dbReference type="InterPro" id="IPR000203">
    <property type="entry name" value="GPS"/>
</dbReference>
<keyword evidence="7" id="KW-0325">Glycoprotein</keyword>
<feature type="transmembrane region" description="Helical" evidence="9">
    <location>
        <begin position="274"/>
        <end position="292"/>
    </location>
</feature>
<keyword evidence="3 9" id="KW-0812">Transmembrane</keyword>
<feature type="compositionally biased region" description="Acidic residues" evidence="8">
    <location>
        <begin position="29"/>
        <end position="43"/>
    </location>
</feature>
<dbReference type="SMART" id="SM00303">
    <property type="entry name" value="GPS"/>
    <property type="match status" value="1"/>
</dbReference>
<proteinExistence type="inferred from homology"/>
<evidence type="ECO:0000256" key="10">
    <source>
        <dbReference type="SAM" id="SignalP"/>
    </source>
</evidence>
<gene>
    <name evidence="13" type="ORF">ElyMa_003284600</name>
</gene>
<feature type="signal peptide" evidence="10">
    <location>
        <begin position="1"/>
        <end position="17"/>
    </location>
</feature>
<protein>
    <submittedName>
        <fullName evidence="13">Adhesion G protein-coupled receptor L3</fullName>
    </submittedName>
</protein>
<feature type="transmembrane region" description="Helical" evidence="9">
    <location>
        <begin position="461"/>
        <end position="486"/>
    </location>
</feature>
<evidence type="ECO:0000256" key="3">
    <source>
        <dbReference type="ARBA" id="ARBA00022692"/>
    </source>
</evidence>
<evidence type="ECO:0000256" key="7">
    <source>
        <dbReference type="ARBA" id="ARBA00023180"/>
    </source>
</evidence>
<dbReference type="FunFam" id="1.20.1070.10:FF:000058">
    <property type="entry name" value="Adhesion G protein-coupled receptor F5"/>
    <property type="match status" value="1"/>
</dbReference>
<dbReference type="PROSITE" id="PS50261">
    <property type="entry name" value="G_PROTEIN_RECEP_F2_4"/>
    <property type="match status" value="1"/>
</dbReference>
<dbReference type="PROSITE" id="PS50221">
    <property type="entry name" value="GAIN_B"/>
    <property type="match status" value="1"/>
</dbReference>
<dbReference type="InterPro" id="IPR000832">
    <property type="entry name" value="GPCR_2_secretin-like"/>
</dbReference>
<dbReference type="Pfam" id="PF01825">
    <property type="entry name" value="GPS"/>
    <property type="match status" value="1"/>
</dbReference>
<keyword evidence="4 9" id="KW-1133">Transmembrane helix</keyword>
<dbReference type="EMBL" id="BMAT01006755">
    <property type="protein sequence ID" value="GFS19263.1"/>
    <property type="molecule type" value="Genomic_DNA"/>
</dbReference>
<dbReference type="GO" id="GO:0007166">
    <property type="term" value="P:cell surface receptor signaling pathway"/>
    <property type="evidence" value="ECO:0007669"/>
    <property type="project" value="InterPro"/>
</dbReference>
<dbReference type="AlphaFoldDB" id="A0AAV4J8W9"/>
<dbReference type="PANTHER" id="PTHR12011">
    <property type="entry name" value="ADHESION G-PROTEIN COUPLED RECEPTOR"/>
    <property type="match status" value="1"/>
</dbReference>
<dbReference type="PANTHER" id="PTHR12011:SF471">
    <property type="entry name" value="G-PROTEIN COUPLED RECEPTORS FAMILY 2 PROFILE 2 DOMAIN-CONTAINING PROTEIN"/>
    <property type="match status" value="1"/>
</dbReference>
<sequence length="650" mass="72618">MLFFVIVLVVFNDKEDGDEDENEYSDKDEINDEDGDDDDDGCDGNDRDDFNDNDDVDDNAAANGDDGADDDDADADDDDDANGDDNDEDDDEEEDEDDDDNKDDRDDDNDDDDDEDKNNDDNNNDDLYHDYEDDDGGDCDDDHDDDDDGDDDVDGDDTDYDYYDNSESGKESLVPNCVFMNMSAGSYRDRWASQGCKVSTRNETHVVCSCFHLTNFAVLMDVYNNQEDIGATHDTILSYLSYIGGGLSIVACVVAICVFQYFRLASDRVRIHQQLGVSIILVQVLYICVGNTGRDYNTPVWGCRVLAIWMHYSLTALFCWMLVEGIHLYVVLVRVFRHGSHIKKYTALGWGVPLIVVAISVAAFTSEYGTGRICWLTMRPLLVCFVPTVGLVLMINTVVLATVIRVMVKSNSSTNKIATADRSNIIAGVKATVVLLPLLGLTWVLGFLAVRRDQNEAASFIFTYLFTVTNSCQGVFFLVMHCLLNVDVQQAYERRFSSRRRSSRADTTSLRLRKFSENDVFTGNKSHGTTTTTRSTLTDLSVSLPRLSFLGHHRLSSGEKHPIIGQDEGDGLSHVIAPAWHSFTTGRLPEPDYPQQQHQEFSADDTFGVDNPIMYSPQMRNAPDDIISGMIPSRPQRNSVRFSSDSDLSL</sequence>
<evidence type="ECO:0000259" key="11">
    <source>
        <dbReference type="PROSITE" id="PS50221"/>
    </source>
</evidence>
<keyword evidence="10" id="KW-0732">Signal</keyword>
<keyword evidence="13" id="KW-0675">Receptor</keyword>
<dbReference type="Gene3D" id="1.20.1070.10">
    <property type="entry name" value="Rhodopsin 7-helix transmembrane proteins"/>
    <property type="match status" value="1"/>
</dbReference>